<accession>A0ABS9M6L6</accession>
<proteinExistence type="predicted"/>
<gene>
    <name evidence="3" type="ORF">L0P79_05035</name>
</gene>
<evidence type="ECO:0000256" key="1">
    <source>
        <dbReference type="SAM" id="MobiDB-lite"/>
    </source>
</evidence>
<protein>
    <submittedName>
        <fullName evidence="3">RRXRR domain-containing protein</fullName>
    </submittedName>
</protein>
<name>A0ABS9M6L6_9FIRM</name>
<evidence type="ECO:0000313" key="3">
    <source>
        <dbReference type="EMBL" id="MCG4526441.1"/>
    </source>
</evidence>
<feature type="region of interest" description="Disordered" evidence="1">
    <location>
        <begin position="86"/>
        <end position="120"/>
    </location>
</feature>
<organism evidence="3 4">
    <name type="scientific">Intestinimonas massiliensis</name>
    <name type="common">ex Afouda et al. 2020</name>
    <dbReference type="NCBI Taxonomy" id="1673721"/>
    <lineage>
        <taxon>Bacteria</taxon>
        <taxon>Bacillati</taxon>
        <taxon>Bacillota</taxon>
        <taxon>Clostridia</taxon>
        <taxon>Eubacteriales</taxon>
        <taxon>Intestinimonas</taxon>
    </lineage>
</organism>
<dbReference type="Pfam" id="PF14239">
    <property type="entry name" value="RRXRR"/>
    <property type="match status" value="1"/>
</dbReference>
<dbReference type="Proteomes" id="UP001200313">
    <property type="component" value="Unassembled WGS sequence"/>
</dbReference>
<comment type="caution">
    <text evidence="3">The sequence shown here is derived from an EMBL/GenBank/DDBJ whole genome shotgun (WGS) entry which is preliminary data.</text>
</comment>
<feature type="domain" description="RRXRR" evidence="2">
    <location>
        <begin position="4"/>
        <end position="211"/>
    </location>
</feature>
<feature type="compositionally biased region" description="Basic residues" evidence="1">
    <location>
        <begin position="94"/>
        <end position="118"/>
    </location>
</feature>
<dbReference type="EMBL" id="JAKNJB010000006">
    <property type="protein sequence ID" value="MCG4526441.1"/>
    <property type="molecule type" value="Genomic_DNA"/>
</dbReference>
<evidence type="ECO:0000313" key="4">
    <source>
        <dbReference type="Proteomes" id="UP001200313"/>
    </source>
</evidence>
<evidence type="ECO:0000259" key="2">
    <source>
        <dbReference type="Pfam" id="PF14239"/>
    </source>
</evidence>
<reference evidence="3 4" key="1">
    <citation type="submission" date="2022-01" db="EMBL/GenBank/DDBJ databases">
        <title>Collection of gut derived symbiotic bacterial strains cultured from healthy donors.</title>
        <authorList>
            <person name="Lin H."/>
            <person name="Kohout C."/>
            <person name="Waligurski E."/>
            <person name="Pamer E.G."/>
        </authorList>
    </citation>
    <scope>NUCLEOTIDE SEQUENCE [LARGE SCALE GENOMIC DNA]</scope>
    <source>
        <strain evidence="3 4">DFI.3.7</strain>
    </source>
</reference>
<dbReference type="InterPro" id="IPR025938">
    <property type="entry name" value="RRXRR_dom"/>
</dbReference>
<keyword evidence="4" id="KW-1185">Reference proteome</keyword>
<dbReference type="RefSeq" id="WP_238073461.1">
    <property type="nucleotide sequence ID" value="NZ_JAKNJB010000006.1"/>
</dbReference>
<sequence length="249" mass="28378">MAIIYVQDRHGKPLAPTTRGGHVRRLLDSKQTRVVCGNPFTIRLMYEVDPCTQRFILGIDPGRTNIGVTVAAADGTCVFSAKAETNNKDVPKRMKERKAHRQASRQGERKRRQRRARKNGTCFDERKRILPGCEEPITNHYITNTEARFMNRVQPKGWLTPTANQLLQSTLSLVRKVCKLLPIIDVVLELNKFAFMAMDNPGIQRWEYQKGPLLGYGSVEAAVYAQQDGHCMYNHKIVTFRESHVGRTN</sequence>